<gene>
    <name evidence="2" type="ORF">Vbra_16235</name>
</gene>
<reference evidence="2 3" key="1">
    <citation type="submission" date="2014-11" db="EMBL/GenBank/DDBJ databases">
        <authorList>
            <person name="Zhu J."/>
            <person name="Qi W."/>
            <person name="Song R."/>
        </authorList>
    </citation>
    <scope>NUCLEOTIDE SEQUENCE [LARGE SCALE GENOMIC DNA]</scope>
</reference>
<dbReference type="VEuPathDB" id="CryptoDB:Vbra_16235"/>
<evidence type="ECO:0000313" key="3">
    <source>
        <dbReference type="Proteomes" id="UP000041254"/>
    </source>
</evidence>
<dbReference type="GO" id="GO:0005524">
    <property type="term" value="F:ATP binding"/>
    <property type="evidence" value="ECO:0007669"/>
    <property type="project" value="InterPro"/>
</dbReference>
<dbReference type="GO" id="GO:0004672">
    <property type="term" value="F:protein kinase activity"/>
    <property type="evidence" value="ECO:0007669"/>
    <property type="project" value="InterPro"/>
</dbReference>
<protein>
    <recommendedName>
        <fullName evidence="1">Protein kinase domain-containing protein</fullName>
    </recommendedName>
</protein>
<dbReference type="PhylomeDB" id="A0A0G4FTS4"/>
<keyword evidence="3" id="KW-1185">Reference proteome</keyword>
<accession>A0A0G4FTS4</accession>
<dbReference type="Gene3D" id="1.10.510.10">
    <property type="entry name" value="Transferase(Phosphotransferase) domain 1"/>
    <property type="match status" value="1"/>
</dbReference>
<proteinExistence type="predicted"/>
<dbReference type="Proteomes" id="UP000041254">
    <property type="component" value="Unassembled WGS sequence"/>
</dbReference>
<dbReference type="AlphaFoldDB" id="A0A0G4FTS4"/>
<dbReference type="PROSITE" id="PS50011">
    <property type="entry name" value="PROTEIN_KINASE_DOM"/>
    <property type="match status" value="1"/>
</dbReference>
<dbReference type="InParanoid" id="A0A0G4FTS4"/>
<feature type="domain" description="Protein kinase" evidence="1">
    <location>
        <begin position="1"/>
        <end position="155"/>
    </location>
</feature>
<dbReference type="InterPro" id="IPR011009">
    <property type="entry name" value="Kinase-like_dom_sf"/>
</dbReference>
<organism evidence="2 3">
    <name type="scientific">Vitrella brassicaformis (strain CCMP3155)</name>
    <dbReference type="NCBI Taxonomy" id="1169540"/>
    <lineage>
        <taxon>Eukaryota</taxon>
        <taxon>Sar</taxon>
        <taxon>Alveolata</taxon>
        <taxon>Colpodellida</taxon>
        <taxon>Vitrellaceae</taxon>
        <taxon>Vitrella</taxon>
    </lineage>
</organism>
<evidence type="ECO:0000259" key="1">
    <source>
        <dbReference type="PROSITE" id="PS50011"/>
    </source>
</evidence>
<dbReference type="SUPFAM" id="SSF56112">
    <property type="entry name" value="Protein kinase-like (PK-like)"/>
    <property type="match status" value="1"/>
</dbReference>
<name>A0A0G4FTS4_VITBC</name>
<sequence>MKMLNVLYEATEAADGKVKVIDFDPAHLEDLPHQPFEEHLRRHTNLHRRVLTRTRWEPINAITVSGAFMQSPETFRFVYSEQTDLWQCGVIMPQRGECDEENHNMLVQHLAHGPHFPPEALERFPEACDLLRTLLTVVPDRRCKSAQHALKHKWFTGPWRCRIAHDYEDPNGSPNMPRVKEGDVVLVLRSERLGWSIGRKLIDGRDIPDEPTGHFPTGTIENPPL</sequence>
<dbReference type="EMBL" id="CDMY01000499">
    <property type="protein sequence ID" value="CEM18351.1"/>
    <property type="molecule type" value="Genomic_DNA"/>
</dbReference>
<dbReference type="InterPro" id="IPR000719">
    <property type="entry name" value="Prot_kinase_dom"/>
</dbReference>
<evidence type="ECO:0000313" key="2">
    <source>
        <dbReference type="EMBL" id="CEM18351.1"/>
    </source>
</evidence>